<keyword evidence="1" id="KW-0812">Transmembrane</keyword>
<keyword evidence="1" id="KW-0472">Membrane</keyword>
<proteinExistence type="predicted"/>
<dbReference type="RefSeq" id="WP_379858961.1">
    <property type="nucleotide sequence ID" value="NZ_JBHZQA010000012.1"/>
</dbReference>
<name>A0ABW6HQ75_9FLAO</name>
<sequence>MNEKKKKKKKPNGTLNEYYKVLGRNHNLSAPYANITLTNESQRMNNKSFYINPMIKLFIGCVVVITLFRYEYIGDKISQARTFIAKKTNTIGTTEVEVVYSIQKPEHENRKRINAAGDYKTLDEIVDQSISQYPYYTAKGSMFNHEEDEYVTGTFYIVVDVAQEKHYIDQDEENGKYKHLNIIIWTYFVKQGERYKTFFSQTQEPLFTDNEGAEHYTQMMVDKYVSNAKSYIVYKTNKSKKDFDFKTIDETSID</sequence>
<accession>A0ABW6HQ75</accession>
<comment type="caution">
    <text evidence="2">The sequence shown here is derived from an EMBL/GenBank/DDBJ whole genome shotgun (WGS) entry which is preliminary data.</text>
</comment>
<keyword evidence="1" id="KW-1133">Transmembrane helix</keyword>
<keyword evidence="3" id="KW-1185">Reference proteome</keyword>
<gene>
    <name evidence="2" type="ORF">ACFX5D_14690</name>
</gene>
<evidence type="ECO:0000313" key="3">
    <source>
        <dbReference type="Proteomes" id="UP001600039"/>
    </source>
</evidence>
<dbReference type="EMBL" id="JBHZQA010000012">
    <property type="protein sequence ID" value="MFE3849214.1"/>
    <property type="molecule type" value="Genomic_DNA"/>
</dbReference>
<reference evidence="2 3" key="1">
    <citation type="submission" date="2024-06" db="EMBL/GenBank/DDBJ databases">
        <title>Flavobacterium spp. isolated from glacier.</title>
        <authorList>
            <person name="Han D."/>
        </authorList>
    </citation>
    <scope>NUCLEOTIDE SEQUENCE [LARGE SCALE GENOMIC DNA]</scope>
    <source>
        <strain evidence="2 3">LB3P45</strain>
    </source>
</reference>
<organism evidence="2 3">
    <name type="scientific">Flavobacterium fructosi</name>
    <dbReference type="NCBI Taxonomy" id="3230416"/>
    <lineage>
        <taxon>Bacteria</taxon>
        <taxon>Pseudomonadati</taxon>
        <taxon>Bacteroidota</taxon>
        <taxon>Flavobacteriia</taxon>
        <taxon>Flavobacteriales</taxon>
        <taxon>Flavobacteriaceae</taxon>
        <taxon>Flavobacterium</taxon>
    </lineage>
</organism>
<evidence type="ECO:0000256" key="1">
    <source>
        <dbReference type="SAM" id="Phobius"/>
    </source>
</evidence>
<evidence type="ECO:0000313" key="2">
    <source>
        <dbReference type="EMBL" id="MFE3849214.1"/>
    </source>
</evidence>
<dbReference type="Proteomes" id="UP001600039">
    <property type="component" value="Unassembled WGS sequence"/>
</dbReference>
<feature type="transmembrane region" description="Helical" evidence="1">
    <location>
        <begin position="49"/>
        <end position="70"/>
    </location>
</feature>
<protein>
    <submittedName>
        <fullName evidence="2">Uncharacterized protein</fullName>
    </submittedName>
</protein>